<dbReference type="InterPro" id="IPR017970">
    <property type="entry name" value="Homeobox_CS"/>
</dbReference>
<dbReference type="SUPFAM" id="SSF46689">
    <property type="entry name" value="Homeodomain-like"/>
    <property type="match status" value="1"/>
</dbReference>
<comment type="similarity">
    <text evidence="2">Belongs to the NK-2 homeobox family.</text>
</comment>
<dbReference type="InterPro" id="IPR009057">
    <property type="entry name" value="Homeodomain-like_sf"/>
</dbReference>
<sequence length="317" mass="36530">MEVLSKSNLPLDAFVTEIFELYYVTYYVTHQACNKGQPQEVFHSLENLFNEISYNAAPPFPFDPYQSSSNNYPIYDQSSFTLRPQTNFASQSVHTGPECPPFCDTFYGTFSCSDPAVRYNEMSLKEESGSLELPKNGKKSFKEEISEQTDVDDDEDDDERIGDKNDGQKEKKKRRKRRVLFTKAQTFELERRFCTQRYLSAPEREQLAMQIRLTPTQVKIWFQNHRYKTKKSLQDKGIHSNLLHSTTSSNSSSLSTARRIPVQMLVCDGKPCPSEFIGACQTHNTIQNSFACNGTYFSHTATFPSSTQYYMHNGWSW</sequence>
<dbReference type="PROSITE" id="PS00027">
    <property type="entry name" value="HOMEOBOX_1"/>
    <property type="match status" value="1"/>
</dbReference>
<gene>
    <name evidence="11" type="ORF">DME_LOCUS6099</name>
</gene>
<dbReference type="WBParaSite" id="DME_0000173901-mRNA-1">
    <property type="protein sequence ID" value="DME_0000173901-mRNA-1"/>
    <property type="gene ID" value="DME_0000173901"/>
</dbReference>
<evidence type="ECO:0000256" key="5">
    <source>
        <dbReference type="ARBA" id="ARBA00023155"/>
    </source>
</evidence>
<evidence type="ECO:0000256" key="3">
    <source>
        <dbReference type="ARBA" id="ARBA00022473"/>
    </source>
</evidence>
<proteinExistence type="inferred from homology"/>
<dbReference type="PRINTS" id="PR00024">
    <property type="entry name" value="HOMEOBOX"/>
</dbReference>
<evidence type="ECO:0000256" key="2">
    <source>
        <dbReference type="ARBA" id="ARBA00005661"/>
    </source>
</evidence>
<dbReference type="OrthoDB" id="3137333at2759"/>
<evidence type="ECO:0000259" key="10">
    <source>
        <dbReference type="PROSITE" id="PS50071"/>
    </source>
</evidence>
<name>A0A0N4U4M1_DRAME</name>
<evidence type="ECO:0000256" key="6">
    <source>
        <dbReference type="ARBA" id="ARBA00023242"/>
    </source>
</evidence>
<dbReference type="InterPro" id="IPR050394">
    <property type="entry name" value="Homeobox_NK-like"/>
</dbReference>
<dbReference type="InterPro" id="IPR001356">
    <property type="entry name" value="HD"/>
</dbReference>
<dbReference type="InterPro" id="IPR020479">
    <property type="entry name" value="HD_metazoa"/>
</dbReference>
<dbReference type="CDD" id="cd00086">
    <property type="entry name" value="homeodomain"/>
    <property type="match status" value="1"/>
</dbReference>
<keyword evidence="5 7" id="KW-0371">Homeobox</keyword>
<keyword evidence="6 7" id="KW-0539">Nucleus</keyword>
<evidence type="ECO:0000256" key="4">
    <source>
        <dbReference type="ARBA" id="ARBA00023125"/>
    </source>
</evidence>
<dbReference type="Pfam" id="PF00046">
    <property type="entry name" value="Homeodomain"/>
    <property type="match status" value="1"/>
</dbReference>
<dbReference type="Proteomes" id="UP000274756">
    <property type="component" value="Unassembled WGS sequence"/>
</dbReference>
<evidence type="ECO:0000256" key="8">
    <source>
        <dbReference type="RuleBase" id="RU000682"/>
    </source>
</evidence>
<feature type="domain" description="Homeobox" evidence="10">
    <location>
        <begin position="172"/>
        <end position="232"/>
    </location>
</feature>
<dbReference type="PROSITE" id="PS50071">
    <property type="entry name" value="HOMEOBOX_2"/>
    <property type="match status" value="1"/>
</dbReference>
<keyword evidence="4 7" id="KW-0238">DNA-binding</keyword>
<feature type="DNA-binding region" description="Homeobox" evidence="7">
    <location>
        <begin position="174"/>
        <end position="233"/>
    </location>
</feature>
<evidence type="ECO:0000313" key="11">
    <source>
        <dbReference type="EMBL" id="VDN56126.1"/>
    </source>
</evidence>
<evidence type="ECO:0000256" key="1">
    <source>
        <dbReference type="ARBA" id="ARBA00004123"/>
    </source>
</evidence>
<dbReference type="GO" id="GO:0000981">
    <property type="term" value="F:DNA-binding transcription factor activity, RNA polymerase II-specific"/>
    <property type="evidence" value="ECO:0007669"/>
    <property type="project" value="InterPro"/>
</dbReference>
<dbReference type="Gene3D" id="1.10.10.60">
    <property type="entry name" value="Homeodomain-like"/>
    <property type="match status" value="1"/>
</dbReference>
<dbReference type="EMBL" id="UYYG01001154">
    <property type="protein sequence ID" value="VDN56126.1"/>
    <property type="molecule type" value="Genomic_DNA"/>
</dbReference>
<keyword evidence="13" id="KW-1185">Reference proteome</keyword>
<dbReference type="Proteomes" id="UP000038040">
    <property type="component" value="Unplaced"/>
</dbReference>
<feature type="compositionally biased region" description="Acidic residues" evidence="9">
    <location>
        <begin position="146"/>
        <end position="160"/>
    </location>
</feature>
<dbReference type="GO" id="GO:0000978">
    <property type="term" value="F:RNA polymerase II cis-regulatory region sequence-specific DNA binding"/>
    <property type="evidence" value="ECO:0007669"/>
    <property type="project" value="TreeGrafter"/>
</dbReference>
<organism evidence="12 14">
    <name type="scientific">Dracunculus medinensis</name>
    <name type="common">Guinea worm</name>
    <dbReference type="NCBI Taxonomy" id="318479"/>
    <lineage>
        <taxon>Eukaryota</taxon>
        <taxon>Metazoa</taxon>
        <taxon>Ecdysozoa</taxon>
        <taxon>Nematoda</taxon>
        <taxon>Chromadorea</taxon>
        <taxon>Rhabditida</taxon>
        <taxon>Spirurina</taxon>
        <taxon>Dracunculoidea</taxon>
        <taxon>Dracunculidae</taxon>
        <taxon>Dracunculus</taxon>
    </lineage>
</organism>
<dbReference type="GO" id="GO:0030154">
    <property type="term" value="P:cell differentiation"/>
    <property type="evidence" value="ECO:0007669"/>
    <property type="project" value="TreeGrafter"/>
</dbReference>
<evidence type="ECO:0000256" key="7">
    <source>
        <dbReference type="PROSITE-ProRule" id="PRU00108"/>
    </source>
</evidence>
<dbReference type="SMART" id="SM00389">
    <property type="entry name" value="HOX"/>
    <property type="match status" value="1"/>
</dbReference>
<feature type="region of interest" description="Disordered" evidence="9">
    <location>
        <begin position="127"/>
        <end position="176"/>
    </location>
</feature>
<dbReference type="GO" id="GO:0005634">
    <property type="term" value="C:nucleus"/>
    <property type="evidence" value="ECO:0007669"/>
    <property type="project" value="UniProtKB-SubCell"/>
</dbReference>
<evidence type="ECO:0000313" key="12">
    <source>
        <dbReference type="Proteomes" id="UP000038040"/>
    </source>
</evidence>
<reference evidence="11 13" key="2">
    <citation type="submission" date="2018-11" db="EMBL/GenBank/DDBJ databases">
        <authorList>
            <consortium name="Pathogen Informatics"/>
        </authorList>
    </citation>
    <scope>NUCLEOTIDE SEQUENCE [LARGE SCALE GENOMIC DNA]</scope>
</reference>
<dbReference type="STRING" id="318479.A0A0N4U4M1"/>
<evidence type="ECO:0000313" key="14">
    <source>
        <dbReference type="WBParaSite" id="DME_0000173901-mRNA-1"/>
    </source>
</evidence>
<accession>A0A0N4U4M1</accession>
<dbReference type="AlphaFoldDB" id="A0A0N4U4M1"/>
<keyword evidence="3" id="KW-0217">Developmental protein</keyword>
<evidence type="ECO:0000313" key="13">
    <source>
        <dbReference type="Proteomes" id="UP000274756"/>
    </source>
</evidence>
<reference evidence="14" key="1">
    <citation type="submission" date="2017-02" db="UniProtKB">
        <authorList>
            <consortium name="WormBaseParasite"/>
        </authorList>
    </citation>
    <scope>IDENTIFICATION</scope>
</reference>
<comment type="subcellular location">
    <subcellularLocation>
        <location evidence="1 7 8">Nucleus</location>
    </subcellularLocation>
</comment>
<evidence type="ECO:0000256" key="9">
    <source>
        <dbReference type="SAM" id="MobiDB-lite"/>
    </source>
</evidence>
<protein>
    <submittedName>
        <fullName evidence="14">Homeobox domain-containing protein</fullName>
    </submittedName>
</protein>
<dbReference type="PANTHER" id="PTHR24340:SF82">
    <property type="entry name" value="HOMEOBOX PROTEIN VND"/>
    <property type="match status" value="1"/>
</dbReference>
<dbReference type="FunFam" id="1.10.10.60:FF:000101">
    <property type="entry name" value="NK2 homeobox 8"/>
    <property type="match status" value="1"/>
</dbReference>
<dbReference type="PANTHER" id="PTHR24340">
    <property type="entry name" value="HOMEOBOX PROTEIN NKX"/>
    <property type="match status" value="1"/>
</dbReference>